<evidence type="ECO:0000313" key="1">
    <source>
        <dbReference type="EMBL" id="KAF5608103.1"/>
    </source>
</evidence>
<evidence type="ECO:0000313" key="2">
    <source>
        <dbReference type="Proteomes" id="UP000547976"/>
    </source>
</evidence>
<dbReference type="GeneID" id="59317686"/>
<dbReference type="InterPro" id="IPR038883">
    <property type="entry name" value="AN11006-like"/>
</dbReference>
<protein>
    <submittedName>
        <fullName evidence="1">Uncharacterized protein</fullName>
    </submittedName>
</protein>
<gene>
    <name evidence="1" type="ORF">FSUBG_4927</name>
</gene>
<dbReference type="PANTHER" id="PTHR42085">
    <property type="entry name" value="F-BOX DOMAIN-CONTAINING PROTEIN"/>
    <property type="match status" value="1"/>
</dbReference>
<organism evidence="1 2">
    <name type="scientific">Gibberella subglutinans</name>
    <name type="common">Fusarium subglutinans</name>
    <dbReference type="NCBI Taxonomy" id="42677"/>
    <lineage>
        <taxon>Eukaryota</taxon>
        <taxon>Fungi</taxon>
        <taxon>Dikarya</taxon>
        <taxon>Ascomycota</taxon>
        <taxon>Pezizomycotina</taxon>
        <taxon>Sordariomycetes</taxon>
        <taxon>Hypocreomycetidae</taxon>
        <taxon>Hypocreales</taxon>
        <taxon>Nectriaceae</taxon>
        <taxon>Fusarium</taxon>
        <taxon>Fusarium fujikuroi species complex</taxon>
    </lineage>
</organism>
<proteinExistence type="predicted"/>
<dbReference type="EMBL" id="JAAOAV010000044">
    <property type="protein sequence ID" value="KAF5608103.1"/>
    <property type="molecule type" value="Genomic_DNA"/>
</dbReference>
<dbReference type="RefSeq" id="XP_036539613.1">
    <property type="nucleotide sequence ID" value="XM_036682968.1"/>
</dbReference>
<sequence>MSTAASPVAQKASLLGLPLELRDQIYYYYFKADGGYVSDGDKLLQASGQAVQISLMLACRSIASETRHLPFTLNTITFSTIYRPDWRKQALMINQIAHYHLYLLQDMVLRLGRLLTPDMYEKPSSEYSQYMPIVMEEVAEFIEIWDRRTELSTEVRNMQAFVDSQEFRDGAGFRTGIPSMRLRGDDSTVSLKRTRTYLLRQLADKHPTEFSEAIEDILPGWNNSHSIDEFFSLGFDSWAMPTLAEVRRMVNLMQNTRYWQNGDAWYHLRYGHPDYNGPKYRYKRKYWFSAAAQAIRFLGQLSRQQRLLISKLILNEDRPAAAFPESHMIGMIPFCLENPKLYVEHHMNLWRNILARGDDFRIRSLMSHIESRLRVLEDTPELHQTEPEVIGQTFTGFIMHLLEALKEGLPSDSYSLIIGGYPDLNLATEIFSVSIKPYIAWLTAHTDCIARGLIAPASHHDYPFPNRTSAQEIAPVSERSAIIQCDFTLDQPWDWETIYNESGASRIRTLNDLTNLGVEFEVDDYLDVTTSLLDWEKVQKESYEIEELSDGVFAEPDDYRYLA</sequence>
<dbReference type="OrthoDB" id="5062850at2759"/>
<reference evidence="1 2" key="1">
    <citation type="submission" date="2020-05" db="EMBL/GenBank/DDBJ databases">
        <title>Identification and distribution of gene clusters putatively required for synthesis of sphingolipid metabolism inhibitors in phylogenetically diverse species of the filamentous fungus Fusarium.</title>
        <authorList>
            <person name="Kim H.-S."/>
            <person name="Busman M."/>
            <person name="Brown D.W."/>
            <person name="Divon H."/>
            <person name="Uhlig S."/>
            <person name="Proctor R.H."/>
        </authorList>
    </citation>
    <scope>NUCLEOTIDE SEQUENCE [LARGE SCALE GENOMIC DNA]</scope>
    <source>
        <strain evidence="1 2">NRRL 66333</strain>
    </source>
</reference>
<keyword evidence="2" id="KW-1185">Reference proteome</keyword>
<dbReference type="PANTHER" id="PTHR42085:SF1">
    <property type="entry name" value="F-BOX DOMAIN-CONTAINING PROTEIN"/>
    <property type="match status" value="1"/>
</dbReference>
<name>A0A8H5V3M4_GIBSU</name>
<dbReference type="Proteomes" id="UP000547976">
    <property type="component" value="Unassembled WGS sequence"/>
</dbReference>
<comment type="caution">
    <text evidence="1">The sequence shown here is derived from an EMBL/GenBank/DDBJ whole genome shotgun (WGS) entry which is preliminary data.</text>
</comment>
<dbReference type="AlphaFoldDB" id="A0A8H5V3M4"/>
<accession>A0A8H5V3M4</accession>